<evidence type="ECO:0000259" key="3">
    <source>
        <dbReference type="Pfam" id="PF19051"/>
    </source>
</evidence>
<dbReference type="Pfam" id="PF01408">
    <property type="entry name" value="GFO_IDH_MocA"/>
    <property type="match status" value="1"/>
</dbReference>
<dbReference type="InterPro" id="IPR043906">
    <property type="entry name" value="Gfo/Idh/MocA_OxRdtase_bact_C"/>
</dbReference>
<dbReference type="Gene3D" id="3.30.360.10">
    <property type="entry name" value="Dihydrodipicolinate Reductase, domain 2"/>
    <property type="match status" value="1"/>
</dbReference>
<dbReference type="RefSeq" id="WP_105359692.1">
    <property type="nucleotide sequence ID" value="NZ_PUIA01000094.1"/>
</dbReference>
<dbReference type="PROSITE" id="PS51318">
    <property type="entry name" value="TAT"/>
    <property type="match status" value="1"/>
</dbReference>
<feature type="chain" id="PRO_5015597392" evidence="1">
    <location>
        <begin position="20"/>
        <end position="451"/>
    </location>
</feature>
<feature type="domain" description="Gfo/Idh/MocA-like oxidoreductase bacterial type C-terminal" evidence="3">
    <location>
        <begin position="201"/>
        <end position="292"/>
    </location>
</feature>
<dbReference type="InterPro" id="IPR050463">
    <property type="entry name" value="Gfo/Idh/MocA_oxidrdct_glycsds"/>
</dbReference>
<evidence type="ECO:0000313" key="5">
    <source>
        <dbReference type="Proteomes" id="UP000240009"/>
    </source>
</evidence>
<dbReference type="SUPFAM" id="SSF55347">
    <property type="entry name" value="Glyceraldehyde-3-phosphate dehydrogenase-like, C-terminal domain"/>
    <property type="match status" value="1"/>
</dbReference>
<sequence length="451" mass="49412">MTKPRLNRRSFLKSSSATAAAAFALGPVLHVSGQETASKEKLNIGIIGAGGRGASNTGGVAGENIYTLCDTNPDVLQQTKSRYPNAKTCSDWREVIADKQVDAVVISTADHHHALASIAAMRAGKHIYCEKPLAHTVKEARAMQNVYAEKKGTLATQMGTQIHATENYRRVVELIAAGAIGPVTEAHVWCSRTINPVEPAVLPEQSVPEGFNWDTWLGPAEMRPYNEAYWKGGNLNWNRRWEFGNGVLGDMGSHLIDLPFWALSLKHPTTIQSEGPAPDTVACPPWQVITWEHPAREGNANWSKPTKVVWYHGPEGMQRRSEYLQPLVGNDTTINQWGIGVAFIGEQGVLVADYGKLVLSPGDKFKDYPAPENRIAPSLGHYKEWLHAAKTGGESLCNFSYSGALIEHNLLGNVAHRAGKKLEWDAENLRITNAPEAAKLLTKSYRDGWGI</sequence>
<dbReference type="InterPro" id="IPR006311">
    <property type="entry name" value="TAT_signal"/>
</dbReference>
<name>A0A2S8EYT7_9BACT</name>
<dbReference type="NCBIfam" id="TIGR01409">
    <property type="entry name" value="TAT_signal_seq"/>
    <property type="match status" value="1"/>
</dbReference>
<comment type="caution">
    <text evidence="4">The sequence shown here is derived from an EMBL/GenBank/DDBJ whole genome shotgun (WGS) entry which is preliminary data.</text>
</comment>
<dbReference type="EMBL" id="PUIA01000094">
    <property type="protein sequence ID" value="PQO25068.1"/>
    <property type="molecule type" value="Genomic_DNA"/>
</dbReference>
<reference evidence="4 5" key="1">
    <citation type="submission" date="2018-02" db="EMBL/GenBank/DDBJ databases">
        <title>Comparative genomes isolates from brazilian mangrove.</title>
        <authorList>
            <person name="Araujo J.E."/>
            <person name="Taketani R.G."/>
            <person name="Silva M.C.P."/>
            <person name="Loureco M.V."/>
            <person name="Andreote F.D."/>
        </authorList>
    </citation>
    <scope>NUCLEOTIDE SEQUENCE [LARGE SCALE GENOMIC DNA]</scope>
    <source>
        <strain evidence="4 5">HEX-2 MGV</strain>
    </source>
</reference>
<gene>
    <name evidence="4" type="ORF">C5Y96_26560</name>
</gene>
<dbReference type="Proteomes" id="UP000240009">
    <property type="component" value="Unassembled WGS sequence"/>
</dbReference>
<dbReference type="OrthoDB" id="255433at2"/>
<organism evidence="4 5">
    <name type="scientific">Blastopirellula marina</name>
    <dbReference type="NCBI Taxonomy" id="124"/>
    <lineage>
        <taxon>Bacteria</taxon>
        <taxon>Pseudomonadati</taxon>
        <taxon>Planctomycetota</taxon>
        <taxon>Planctomycetia</taxon>
        <taxon>Pirellulales</taxon>
        <taxon>Pirellulaceae</taxon>
        <taxon>Blastopirellula</taxon>
    </lineage>
</organism>
<dbReference type="InterPro" id="IPR036291">
    <property type="entry name" value="NAD(P)-bd_dom_sf"/>
</dbReference>
<dbReference type="PANTHER" id="PTHR43818:SF10">
    <property type="entry name" value="NADH-DEPENDENT DEHYDROGENASE-RELATED"/>
    <property type="match status" value="1"/>
</dbReference>
<dbReference type="GO" id="GO:0000166">
    <property type="term" value="F:nucleotide binding"/>
    <property type="evidence" value="ECO:0007669"/>
    <property type="project" value="InterPro"/>
</dbReference>
<feature type="signal peptide" evidence="1">
    <location>
        <begin position="1"/>
        <end position="19"/>
    </location>
</feature>
<feature type="domain" description="Gfo/Idh/MocA-like oxidoreductase N-terminal" evidence="2">
    <location>
        <begin position="42"/>
        <end position="155"/>
    </location>
</feature>
<dbReference type="InterPro" id="IPR019546">
    <property type="entry name" value="TAT_signal_bac_arc"/>
</dbReference>
<evidence type="ECO:0000259" key="2">
    <source>
        <dbReference type="Pfam" id="PF01408"/>
    </source>
</evidence>
<accession>A0A2S8EYT7</accession>
<dbReference type="Gene3D" id="3.40.50.720">
    <property type="entry name" value="NAD(P)-binding Rossmann-like Domain"/>
    <property type="match status" value="1"/>
</dbReference>
<dbReference type="Pfam" id="PF19051">
    <property type="entry name" value="GFO_IDH_MocA_C2"/>
    <property type="match status" value="1"/>
</dbReference>
<dbReference type="SUPFAM" id="SSF51735">
    <property type="entry name" value="NAD(P)-binding Rossmann-fold domains"/>
    <property type="match status" value="1"/>
</dbReference>
<protein>
    <submittedName>
        <fullName evidence="4">Gfo/Idh/MocA family oxidoreductase</fullName>
    </submittedName>
</protein>
<evidence type="ECO:0000313" key="4">
    <source>
        <dbReference type="EMBL" id="PQO25068.1"/>
    </source>
</evidence>
<keyword evidence="1" id="KW-0732">Signal</keyword>
<dbReference type="InterPro" id="IPR000683">
    <property type="entry name" value="Gfo/Idh/MocA-like_OxRdtase_N"/>
</dbReference>
<evidence type="ECO:0000256" key="1">
    <source>
        <dbReference type="SAM" id="SignalP"/>
    </source>
</evidence>
<dbReference type="AlphaFoldDB" id="A0A2S8EYT7"/>
<dbReference type="PANTHER" id="PTHR43818">
    <property type="entry name" value="BCDNA.GH03377"/>
    <property type="match status" value="1"/>
</dbReference>
<proteinExistence type="predicted"/>